<dbReference type="Pfam" id="PF00078">
    <property type="entry name" value="RVT_1"/>
    <property type="match status" value="1"/>
</dbReference>
<dbReference type="AlphaFoldDB" id="A0A8R1IDL9"/>
<dbReference type="InterPro" id="IPR000477">
    <property type="entry name" value="RT_dom"/>
</dbReference>
<keyword evidence="3" id="KW-1185">Reference proteome</keyword>
<dbReference type="SUPFAM" id="SSF56672">
    <property type="entry name" value="DNA/RNA polymerases"/>
    <property type="match status" value="1"/>
</dbReference>
<dbReference type="PANTHER" id="PTHR33332">
    <property type="entry name" value="REVERSE TRANSCRIPTASE DOMAIN-CONTAINING PROTEIN"/>
    <property type="match status" value="1"/>
</dbReference>
<dbReference type="PROSITE" id="PS50878">
    <property type="entry name" value="RT_POL"/>
    <property type="match status" value="1"/>
</dbReference>
<reference evidence="3" key="1">
    <citation type="submission" date="2010-08" db="EMBL/GenBank/DDBJ databases">
        <authorList>
            <consortium name="Caenorhabditis japonica Sequencing Consortium"/>
            <person name="Wilson R.K."/>
        </authorList>
    </citation>
    <scope>NUCLEOTIDE SEQUENCE [LARGE SCALE GENOMIC DNA]</scope>
    <source>
        <strain evidence="3">DF5081</strain>
    </source>
</reference>
<proteinExistence type="predicted"/>
<dbReference type="InterPro" id="IPR043502">
    <property type="entry name" value="DNA/RNA_pol_sf"/>
</dbReference>
<feature type="domain" description="Reverse transcriptase" evidence="1">
    <location>
        <begin position="202"/>
        <end position="455"/>
    </location>
</feature>
<accession>A0A8R1IDL9</accession>
<name>A0A8R1IDL9_CAEJA</name>
<evidence type="ECO:0000313" key="2">
    <source>
        <dbReference type="EnsemblMetazoa" id="CJA33983.1"/>
    </source>
</evidence>
<organism evidence="2 3">
    <name type="scientific">Caenorhabditis japonica</name>
    <dbReference type="NCBI Taxonomy" id="281687"/>
    <lineage>
        <taxon>Eukaryota</taxon>
        <taxon>Metazoa</taxon>
        <taxon>Ecdysozoa</taxon>
        <taxon>Nematoda</taxon>
        <taxon>Chromadorea</taxon>
        <taxon>Rhabditida</taxon>
        <taxon>Rhabditina</taxon>
        <taxon>Rhabditomorpha</taxon>
        <taxon>Rhabditoidea</taxon>
        <taxon>Rhabditidae</taxon>
        <taxon>Peloderinae</taxon>
        <taxon>Caenorhabditis</taxon>
    </lineage>
</organism>
<reference evidence="2" key="2">
    <citation type="submission" date="2022-06" db="UniProtKB">
        <authorList>
            <consortium name="EnsemblMetazoa"/>
        </authorList>
    </citation>
    <scope>IDENTIFICATION</scope>
    <source>
        <strain evidence="2">DF5081</strain>
    </source>
</reference>
<evidence type="ECO:0000313" key="3">
    <source>
        <dbReference type="Proteomes" id="UP000005237"/>
    </source>
</evidence>
<dbReference type="Proteomes" id="UP000005237">
    <property type="component" value="Unassembled WGS sequence"/>
</dbReference>
<dbReference type="CDD" id="cd01650">
    <property type="entry name" value="RT_nLTR_like"/>
    <property type="match status" value="1"/>
</dbReference>
<protein>
    <submittedName>
        <fullName evidence="2">Reverse transcriptase domain-containing protein</fullName>
    </submittedName>
</protein>
<dbReference type="EnsemblMetazoa" id="CJA33983.1">
    <property type="protein sequence ID" value="CJA33983.1"/>
    <property type="gene ID" value="WBGene00209830"/>
</dbReference>
<evidence type="ECO:0000259" key="1">
    <source>
        <dbReference type="PROSITE" id="PS50878"/>
    </source>
</evidence>
<sequence>MYQNFIDHMREAFELSVPKLYVQPSIRNTPDYLKSFYKLVQLKLEKVKASRGRGDFFNYIKTAQKFRKKLLKYRRNEEVKLLESSGVSRFSKKAKYLLKPKNLKIPTLANAQGILSVTNAEKAELLAESFESQYVNPPLLNFELPSNFKSPQEIPWVTDAEMLSMMLKCKTSCSQTPDNVPYKFLKIIAHLISSPLAQLCNLSMMRCECPSLWKESIVIPLNKKENPTVPTDFRPISLTSQLCRIYERCLLKKILQHLDTIKFWNNDQHGFRPKKSTVTCMLEAVNDWTESIDEGAQVDVIYLDYAKAFDRVPHEILLEKLVEVNLNPNLIKWIRSYLSNRKFSVKVNNELSTQKHSQCGVPQGAVLSPILFGIFVNEIPSILPAGIRCKQFADDIKIYTTIPKSDTIEDHETLMQSAIDSVCKWSENSKLALNDSKTLQEAECPKHLSWKKYKQQRGEESANYLTPSDG</sequence>